<reference evidence="10 11" key="1">
    <citation type="submission" date="2017-10" db="EMBL/GenBank/DDBJ databases">
        <title>Sedimentibacterium mangrovi gen. nov., sp. nov., a novel member of family Phyllobacteriacea isolated from mangrove sediment.</title>
        <authorList>
            <person name="Liao H."/>
            <person name="Tian Y."/>
        </authorList>
    </citation>
    <scope>NUCLEOTIDE SEQUENCE [LARGE SCALE GENOMIC DNA]</scope>
    <source>
        <strain evidence="10 11">X9-2-2</strain>
    </source>
</reference>
<evidence type="ECO:0000313" key="11">
    <source>
        <dbReference type="Proteomes" id="UP000221168"/>
    </source>
</evidence>
<evidence type="ECO:0000313" key="10">
    <source>
        <dbReference type="EMBL" id="PHP69123.1"/>
    </source>
</evidence>
<comment type="cofactor">
    <cofactor evidence="1">
        <name>Zn(2+)</name>
        <dbReference type="ChEBI" id="CHEBI:29105"/>
    </cofactor>
</comment>
<keyword evidence="7" id="KW-0175">Coiled coil</keyword>
<evidence type="ECO:0000256" key="5">
    <source>
        <dbReference type="ARBA" id="ARBA00022833"/>
    </source>
</evidence>
<feature type="region of interest" description="Disordered" evidence="8">
    <location>
        <begin position="1"/>
        <end position="21"/>
    </location>
</feature>
<evidence type="ECO:0000256" key="1">
    <source>
        <dbReference type="ARBA" id="ARBA00001947"/>
    </source>
</evidence>
<dbReference type="OrthoDB" id="9809144at2"/>
<keyword evidence="3" id="KW-0479">Metal-binding</keyword>
<feature type="domain" description="M23ase beta-sheet core" evidence="9">
    <location>
        <begin position="320"/>
        <end position="418"/>
    </location>
</feature>
<dbReference type="GO" id="GO:0006508">
    <property type="term" value="P:proteolysis"/>
    <property type="evidence" value="ECO:0007669"/>
    <property type="project" value="UniProtKB-KW"/>
</dbReference>
<dbReference type="CDD" id="cd12797">
    <property type="entry name" value="M23_peptidase"/>
    <property type="match status" value="1"/>
</dbReference>
<dbReference type="Gene3D" id="2.70.70.10">
    <property type="entry name" value="Glucose Permease (Domain IIA)"/>
    <property type="match status" value="1"/>
</dbReference>
<sequence length="434" mass="47048">MALFALTPASMAQDEPQPDPSVLEARQAETRAAYERLAAEMAASEDRKAALAAEIESLKKDSTAITSALIQSARTEKKLADDVAAIAGRVADLNVQQDSVRQSLRKRRGVLAEVLAALQRMGLNPPPAILVRPEDALGSVRSAILLGAVVPELRAQTEILVADLEELKRVTAAIHRERARLENAVRDQVAERQRLDALLKQKQALREQTEAQIAAETEKAEQLAAKATSLQDLITSLDTEIASVREAREAARKAAAEEQQRTDRLARLREQDQPVPEENRLRTGLPFDAMKNRLLLPVSGQLNHRFGQPSGDGLHAIGDTIQTQSGSIVTALADGIVLFAGAFRSYGKLLILDAGDGYHVVMAGMAQLNVIQGQKVSAGEPVGVMGEKRVAAVAVTGNDIQQPELYVEFRKDKKPVDPAAWWSDKVAGRTRNDS</sequence>
<dbReference type="AlphaFoldDB" id="A0A2G1QUC0"/>
<gene>
    <name evidence="10" type="ORF">CSC94_00040</name>
</gene>
<organism evidence="10 11">
    <name type="scientific">Zhengella mangrovi</name>
    <dbReference type="NCBI Taxonomy" id="1982044"/>
    <lineage>
        <taxon>Bacteria</taxon>
        <taxon>Pseudomonadati</taxon>
        <taxon>Pseudomonadota</taxon>
        <taxon>Alphaproteobacteria</taxon>
        <taxon>Hyphomicrobiales</taxon>
        <taxon>Notoacmeibacteraceae</taxon>
        <taxon>Zhengella</taxon>
    </lineage>
</organism>
<accession>A0A2G1QUC0</accession>
<evidence type="ECO:0000256" key="2">
    <source>
        <dbReference type="ARBA" id="ARBA00022670"/>
    </source>
</evidence>
<dbReference type="InterPro" id="IPR016047">
    <property type="entry name" value="M23ase_b-sheet_dom"/>
</dbReference>
<dbReference type="InterPro" id="IPR050570">
    <property type="entry name" value="Cell_wall_metabolism_enzyme"/>
</dbReference>
<evidence type="ECO:0000256" key="4">
    <source>
        <dbReference type="ARBA" id="ARBA00022801"/>
    </source>
</evidence>
<keyword evidence="11" id="KW-1185">Reference proteome</keyword>
<proteinExistence type="predicted"/>
<protein>
    <recommendedName>
        <fullName evidence="9">M23ase beta-sheet core domain-containing protein</fullName>
    </recommendedName>
</protein>
<dbReference type="EMBL" id="PDVP01000001">
    <property type="protein sequence ID" value="PHP69123.1"/>
    <property type="molecule type" value="Genomic_DNA"/>
</dbReference>
<keyword evidence="4" id="KW-0378">Hydrolase</keyword>
<comment type="caution">
    <text evidence="10">The sequence shown here is derived from an EMBL/GenBank/DDBJ whole genome shotgun (WGS) entry which is preliminary data.</text>
</comment>
<keyword evidence="6" id="KW-0482">Metalloprotease</keyword>
<evidence type="ECO:0000256" key="7">
    <source>
        <dbReference type="SAM" id="Coils"/>
    </source>
</evidence>
<keyword evidence="5" id="KW-0862">Zinc</keyword>
<dbReference type="SUPFAM" id="SSF51261">
    <property type="entry name" value="Duplicated hybrid motif"/>
    <property type="match status" value="1"/>
</dbReference>
<name>A0A2G1QUC0_9HYPH</name>
<evidence type="ECO:0000259" key="9">
    <source>
        <dbReference type="Pfam" id="PF01551"/>
    </source>
</evidence>
<dbReference type="Pfam" id="PF01551">
    <property type="entry name" value="Peptidase_M23"/>
    <property type="match status" value="1"/>
</dbReference>
<evidence type="ECO:0000256" key="3">
    <source>
        <dbReference type="ARBA" id="ARBA00022723"/>
    </source>
</evidence>
<dbReference type="Gene3D" id="6.10.250.3150">
    <property type="match status" value="1"/>
</dbReference>
<dbReference type="GO" id="GO:0046872">
    <property type="term" value="F:metal ion binding"/>
    <property type="evidence" value="ECO:0007669"/>
    <property type="project" value="UniProtKB-KW"/>
</dbReference>
<dbReference type="Proteomes" id="UP000221168">
    <property type="component" value="Unassembled WGS sequence"/>
</dbReference>
<dbReference type="InterPro" id="IPR011055">
    <property type="entry name" value="Dup_hybrid_motif"/>
</dbReference>
<dbReference type="PANTHER" id="PTHR21666">
    <property type="entry name" value="PEPTIDASE-RELATED"/>
    <property type="match status" value="1"/>
</dbReference>
<evidence type="ECO:0000256" key="6">
    <source>
        <dbReference type="ARBA" id="ARBA00023049"/>
    </source>
</evidence>
<feature type="region of interest" description="Disordered" evidence="8">
    <location>
        <begin position="252"/>
        <end position="279"/>
    </location>
</feature>
<keyword evidence="2" id="KW-0645">Protease</keyword>
<evidence type="ECO:0000256" key="8">
    <source>
        <dbReference type="SAM" id="MobiDB-lite"/>
    </source>
</evidence>
<dbReference type="GO" id="GO:0004222">
    <property type="term" value="F:metalloendopeptidase activity"/>
    <property type="evidence" value="ECO:0007669"/>
    <property type="project" value="TreeGrafter"/>
</dbReference>
<feature type="coiled-coil region" evidence="7">
    <location>
        <begin position="34"/>
        <end position="61"/>
    </location>
</feature>
<dbReference type="PANTHER" id="PTHR21666:SF288">
    <property type="entry name" value="CELL DIVISION PROTEIN YTFB"/>
    <property type="match status" value="1"/>
</dbReference>